<dbReference type="OrthoDB" id="546434at2759"/>
<protein>
    <submittedName>
        <fullName evidence="1">Uncharacterized protein</fullName>
    </submittedName>
</protein>
<dbReference type="RefSeq" id="XP_007399911.1">
    <property type="nucleotide sequence ID" value="XM_007399849.1"/>
</dbReference>
<dbReference type="GeneID" id="18918333"/>
<keyword evidence="2" id="KW-1185">Reference proteome</keyword>
<dbReference type="KEGG" id="pco:PHACADRAFT_262641"/>
<gene>
    <name evidence="1" type="ORF">PHACADRAFT_262641</name>
</gene>
<dbReference type="EMBL" id="JH930476">
    <property type="protein sequence ID" value="EKM52131.1"/>
    <property type="molecule type" value="Genomic_DNA"/>
</dbReference>
<dbReference type="HOGENOM" id="CLU_3069449_0_0_1"/>
<evidence type="ECO:0000313" key="2">
    <source>
        <dbReference type="Proteomes" id="UP000008370"/>
    </source>
</evidence>
<dbReference type="AlphaFoldDB" id="K5UQM2"/>
<reference evidence="1 2" key="1">
    <citation type="journal article" date="2012" name="BMC Genomics">
        <title>Comparative genomics of the white-rot fungi, Phanerochaete carnosa and P. chrysosporium, to elucidate the genetic basis of the distinct wood types they colonize.</title>
        <authorList>
            <person name="Suzuki H."/>
            <person name="MacDonald J."/>
            <person name="Syed K."/>
            <person name="Salamov A."/>
            <person name="Hori C."/>
            <person name="Aerts A."/>
            <person name="Henrissat B."/>
            <person name="Wiebenga A."/>
            <person name="vanKuyk P.A."/>
            <person name="Barry K."/>
            <person name="Lindquist E."/>
            <person name="LaButti K."/>
            <person name="Lapidus A."/>
            <person name="Lucas S."/>
            <person name="Coutinho P."/>
            <person name="Gong Y."/>
            <person name="Samejima M."/>
            <person name="Mahadevan R."/>
            <person name="Abou-Zaid M."/>
            <person name="de Vries R.P."/>
            <person name="Igarashi K."/>
            <person name="Yadav J.S."/>
            <person name="Grigoriev I.V."/>
            <person name="Master E.R."/>
        </authorList>
    </citation>
    <scope>NUCLEOTIDE SEQUENCE [LARGE SCALE GENOMIC DNA]</scope>
    <source>
        <strain evidence="1 2">HHB-10118-sp</strain>
    </source>
</reference>
<evidence type="ECO:0000313" key="1">
    <source>
        <dbReference type="EMBL" id="EKM52131.1"/>
    </source>
</evidence>
<name>K5UQM2_PHACS</name>
<organism evidence="1 2">
    <name type="scientific">Phanerochaete carnosa (strain HHB-10118-sp)</name>
    <name type="common">White-rot fungus</name>
    <name type="synonym">Peniophora carnosa</name>
    <dbReference type="NCBI Taxonomy" id="650164"/>
    <lineage>
        <taxon>Eukaryota</taxon>
        <taxon>Fungi</taxon>
        <taxon>Dikarya</taxon>
        <taxon>Basidiomycota</taxon>
        <taxon>Agaricomycotina</taxon>
        <taxon>Agaricomycetes</taxon>
        <taxon>Polyporales</taxon>
        <taxon>Phanerochaetaceae</taxon>
        <taxon>Phanerochaete</taxon>
    </lineage>
</organism>
<sequence>MADVLCKTMVQEVDRYFHQSGSNYSTYRADFASSVAPAVPLFRKCTLQLLGPC</sequence>
<accession>K5UQM2</accession>
<dbReference type="Proteomes" id="UP000008370">
    <property type="component" value="Unassembled WGS sequence"/>
</dbReference>
<dbReference type="InParanoid" id="K5UQM2"/>
<proteinExistence type="predicted"/>